<reference evidence="6" key="4">
    <citation type="submission" date="2025-08" db="UniProtKB">
        <authorList>
            <consortium name="Ensembl"/>
        </authorList>
    </citation>
    <scope>IDENTIFICATION</scope>
</reference>
<evidence type="ECO:0000256" key="3">
    <source>
        <dbReference type="ARBA" id="ARBA00023246"/>
    </source>
</evidence>
<organism evidence="6 7">
    <name type="scientific">Callorhinchus milii</name>
    <name type="common">Ghost shark</name>
    <dbReference type="NCBI Taxonomy" id="7868"/>
    <lineage>
        <taxon>Eukaryota</taxon>
        <taxon>Metazoa</taxon>
        <taxon>Chordata</taxon>
        <taxon>Craniata</taxon>
        <taxon>Vertebrata</taxon>
        <taxon>Chondrichthyes</taxon>
        <taxon>Holocephali</taxon>
        <taxon>Chimaeriformes</taxon>
        <taxon>Callorhinchidae</taxon>
        <taxon>Callorhinchus</taxon>
    </lineage>
</organism>
<reference evidence="7" key="2">
    <citation type="journal article" date="2007" name="PLoS Biol.">
        <title>Survey sequencing and comparative analysis of the elephant shark (Callorhinchus milii) genome.</title>
        <authorList>
            <person name="Venkatesh B."/>
            <person name="Kirkness E.F."/>
            <person name="Loh Y.H."/>
            <person name="Halpern A.L."/>
            <person name="Lee A.P."/>
            <person name="Johnson J."/>
            <person name="Dandona N."/>
            <person name="Viswanathan L.D."/>
            <person name="Tay A."/>
            <person name="Venter J.C."/>
            <person name="Strausberg R.L."/>
            <person name="Brenner S."/>
        </authorList>
    </citation>
    <scope>NUCLEOTIDE SEQUENCE [LARGE SCALE GENOMIC DNA]</scope>
</reference>
<dbReference type="GO" id="GO:0070851">
    <property type="term" value="F:growth factor receptor binding"/>
    <property type="evidence" value="ECO:0007669"/>
    <property type="project" value="TreeGrafter"/>
</dbReference>
<dbReference type="GO" id="GO:0008083">
    <property type="term" value="F:growth factor activity"/>
    <property type="evidence" value="ECO:0007669"/>
    <property type="project" value="UniProtKB-KW"/>
</dbReference>
<dbReference type="Pfam" id="PF00341">
    <property type="entry name" value="PDGF"/>
    <property type="match status" value="1"/>
</dbReference>
<dbReference type="PROSITE" id="PS00249">
    <property type="entry name" value="PDGF_1"/>
    <property type="match status" value="1"/>
</dbReference>
<keyword evidence="2 4" id="KW-0339">Growth factor</keyword>
<dbReference type="GO" id="GO:0051781">
    <property type="term" value="P:positive regulation of cell division"/>
    <property type="evidence" value="ECO:0007669"/>
    <property type="project" value="UniProtKB-KW"/>
</dbReference>
<dbReference type="GO" id="GO:0016020">
    <property type="term" value="C:membrane"/>
    <property type="evidence" value="ECO:0007669"/>
    <property type="project" value="InterPro"/>
</dbReference>
<evidence type="ECO:0000256" key="1">
    <source>
        <dbReference type="ARBA" id="ARBA00006686"/>
    </source>
</evidence>
<evidence type="ECO:0000313" key="7">
    <source>
        <dbReference type="Proteomes" id="UP000314986"/>
    </source>
</evidence>
<evidence type="ECO:0000256" key="4">
    <source>
        <dbReference type="RuleBase" id="RU003818"/>
    </source>
</evidence>
<dbReference type="Gene3D" id="2.10.90.10">
    <property type="entry name" value="Cystine-knot cytokines"/>
    <property type="match status" value="1"/>
</dbReference>
<reference evidence="7" key="1">
    <citation type="journal article" date="2006" name="Science">
        <title>Ancient noncoding elements conserved in the human genome.</title>
        <authorList>
            <person name="Venkatesh B."/>
            <person name="Kirkness E.F."/>
            <person name="Loh Y.H."/>
            <person name="Halpern A.L."/>
            <person name="Lee A.P."/>
            <person name="Johnson J."/>
            <person name="Dandona N."/>
            <person name="Viswanathan L.D."/>
            <person name="Tay A."/>
            <person name="Venter J.C."/>
            <person name="Strausberg R.L."/>
            <person name="Brenner S."/>
        </authorList>
    </citation>
    <scope>NUCLEOTIDE SEQUENCE [LARGE SCALE GENOMIC DNA]</scope>
</reference>
<evidence type="ECO:0000259" key="5">
    <source>
        <dbReference type="PROSITE" id="PS50278"/>
    </source>
</evidence>
<reference evidence="6" key="5">
    <citation type="submission" date="2025-09" db="UniProtKB">
        <authorList>
            <consortium name="Ensembl"/>
        </authorList>
    </citation>
    <scope>IDENTIFICATION</scope>
</reference>
<dbReference type="GeneTree" id="ENSGT00940000157367"/>
<dbReference type="SUPFAM" id="SSF57501">
    <property type="entry name" value="Cystine-knot cytokines"/>
    <property type="match status" value="1"/>
</dbReference>
<accession>A0A4W3K345</accession>
<keyword evidence="7" id="KW-1185">Reference proteome</keyword>
<protein>
    <submittedName>
        <fullName evidence="6">Platelet-derived growth factor subunit A-like</fullName>
    </submittedName>
</protein>
<name>A0A4W3K345_CALMI</name>
<dbReference type="SMART" id="SM00141">
    <property type="entry name" value="PDGF"/>
    <property type="match status" value="1"/>
</dbReference>
<reference evidence="7" key="3">
    <citation type="journal article" date="2014" name="Nature">
        <title>Elephant shark genome provides unique insights into gnathostome evolution.</title>
        <authorList>
            <consortium name="International Elephant Shark Genome Sequencing Consortium"/>
            <person name="Venkatesh B."/>
            <person name="Lee A.P."/>
            <person name="Ravi V."/>
            <person name="Maurya A.K."/>
            <person name="Lian M.M."/>
            <person name="Swann J.B."/>
            <person name="Ohta Y."/>
            <person name="Flajnik M.F."/>
            <person name="Sutoh Y."/>
            <person name="Kasahara M."/>
            <person name="Hoon S."/>
            <person name="Gangu V."/>
            <person name="Roy S.W."/>
            <person name="Irimia M."/>
            <person name="Korzh V."/>
            <person name="Kondrychyn I."/>
            <person name="Lim Z.W."/>
            <person name="Tay B.H."/>
            <person name="Tohari S."/>
            <person name="Kong K.W."/>
            <person name="Ho S."/>
            <person name="Lorente-Galdos B."/>
            <person name="Quilez J."/>
            <person name="Marques-Bonet T."/>
            <person name="Raney B.J."/>
            <person name="Ingham P.W."/>
            <person name="Tay A."/>
            <person name="Hillier L.W."/>
            <person name="Minx P."/>
            <person name="Boehm T."/>
            <person name="Wilson R.K."/>
            <person name="Brenner S."/>
            <person name="Warren W.C."/>
        </authorList>
    </citation>
    <scope>NUCLEOTIDE SEQUENCE [LARGE SCALE GENOMIC DNA]</scope>
</reference>
<comment type="similarity">
    <text evidence="1 4">Belongs to the PDGF/VEGF growth factor family.</text>
</comment>
<dbReference type="GO" id="GO:0008284">
    <property type="term" value="P:positive regulation of cell population proliferation"/>
    <property type="evidence" value="ECO:0007669"/>
    <property type="project" value="TreeGrafter"/>
</dbReference>
<dbReference type="PANTHER" id="PTHR11633:SF1">
    <property type="entry name" value="LD28763P"/>
    <property type="match status" value="1"/>
</dbReference>
<dbReference type="PROSITE" id="PS50278">
    <property type="entry name" value="PDGF_2"/>
    <property type="match status" value="1"/>
</dbReference>
<sequence length="138" mass="15719">LSFSFNVIQGYSSTKPASCKPRPISVEIPRYKVDPSSAGFFLWPSCVEVDRCSGCCNTKTYKCIPSLTQFKSFQIAKLTYRYGRKELSVHTVTVQEHISCNCTELPRRHIMRPDVIRISPRKEPLSTKLCSSTCLLRH</sequence>
<dbReference type="InterPro" id="IPR000072">
    <property type="entry name" value="PDGF/VEGF_dom"/>
</dbReference>
<proteinExistence type="inferred from homology"/>
<feature type="domain" description="Platelet-derived growth factor (PDGF) family profile" evidence="5">
    <location>
        <begin position="6"/>
        <end position="107"/>
    </location>
</feature>
<evidence type="ECO:0000313" key="6">
    <source>
        <dbReference type="Ensembl" id="ENSCMIP00000045956.1"/>
    </source>
</evidence>
<dbReference type="InterPro" id="IPR029034">
    <property type="entry name" value="Cystine-knot_cytokine"/>
</dbReference>
<dbReference type="InterPro" id="IPR023581">
    <property type="entry name" value="PD_growth_factor_CS"/>
</dbReference>
<dbReference type="Ensembl" id="ENSCMIT00000046612.1">
    <property type="protein sequence ID" value="ENSCMIP00000045956.1"/>
    <property type="gene ID" value="ENSCMIG00000018931.1"/>
</dbReference>
<keyword evidence="3" id="KW-0497">Mitogen</keyword>
<evidence type="ECO:0000256" key="2">
    <source>
        <dbReference type="ARBA" id="ARBA00023030"/>
    </source>
</evidence>
<dbReference type="Proteomes" id="UP000314986">
    <property type="component" value="Unassembled WGS sequence"/>
</dbReference>
<gene>
    <name evidence="6" type="primary">LOC103175503</name>
</gene>
<dbReference type="GO" id="GO:0005615">
    <property type="term" value="C:extracellular space"/>
    <property type="evidence" value="ECO:0007669"/>
    <property type="project" value="TreeGrafter"/>
</dbReference>
<dbReference type="AlphaFoldDB" id="A0A4W3K345"/>
<dbReference type="PANTHER" id="PTHR11633">
    <property type="entry name" value="PLATELET-DERIVED GROWTH FACTOR"/>
    <property type="match status" value="1"/>
</dbReference>